<comment type="caution">
    <text evidence="1">The sequence shown here is derived from an EMBL/GenBank/DDBJ whole genome shotgun (WGS) entry which is preliminary data.</text>
</comment>
<protein>
    <submittedName>
        <fullName evidence="1">Uncharacterized protein</fullName>
    </submittedName>
</protein>
<sequence length="289" mass="32619">AVQPPSPYLLAQLPRRGASLTTPVKQIKLGSIEIAVPYGRRSIVNESLLARRVLADGLLLESIPRCPFLKSRSKEYFLINITNCAQHWPLAEVESHLANLANRQRDKVHSYYLNNYSKERKYKYIEKYNRGIGAEKAALLSRKKLKHNKRHNIDQQICEASNMLRSMWQIINSIQHKNPNRTIAITDDGAKKPTKLEVVLCPQENILIYFSGISVTLVFKVVLQTILVLKQQQFIEKQAAKCKKPPWITATIGSTQVPLESGKYACPKTPPASSNVNGHSSLPIQFALK</sequence>
<organism evidence="1 2">
    <name type="scientific">Acanthoscelides obtectus</name>
    <name type="common">Bean weevil</name>
    <name type="synonym">Bruchus obtectus</name>
    <dbReference type="NCBI Taxonomy" id="200917"/>
    <lineage>
        <taxon>Eukaryota</taxon>
        <taxon>Metazoa</taxon>
        <taxon>Ecdysozoa</taxon>
        <taxon>Arthropoda</taxon>
        <taxon>Hexapoda</taxon>
        <taxon>Insecta</taxon>
        <taxon>Pterygota</taxon>
        <taxon>Neoptera</taxon>
        <taxon>Endopterygota</taxon>
        <taxon>Coleoptera</taxon>
        <taxon>Polyphaga</taxon>
        <taxon>Cucujiformia</taxon>
        <taxon>Chrysomeloidea</taxon>
        <taxon>Chrysomelidae</taxon>
        <taxon>Bruchinae</taxon>
        <taxon>Bruchini</taxon>
        <taxon>Acanthoscelides</taxon>
    </lineage>
</organism>
<keyword evidence="2" id="KW-1185">Reference proteome</keyword>
<proteinExistence type="predicted"/>
<feature type="non-terminal residue" evidence="1">
    <location>
        <position position="1"/>
    </location>
</feature>
<evidence type="ECO:0000313" key="2">
    <source>
        <dbReference type="Proteomes" id="UP001152888"/>
    </source>
</evidence>
<dbReference type="AlphaFoldDB" id="A0A9P0MJT1"/>
<dbReference type="Proteomes" id="UP001152888">
    <property type="component" value="Unassembled WGS sequence"/>
</dbReference>
<evidence type="ECO:0000313" key="1">
    <source>
        <dbReference type="EMBL" id="CAH2013904.1"/>
    </source>
</evidence>
<dbReference type="EMBL" id="CAKOFQ010008389">
    <property type="protein sequence ID" value="CAH2013904.1"/>
    <property type="molecule type" value="Genomic_DNA"/>
</dbReference>
<gene>
    <name evidence="1" type="ORF">ACAOBT_LOCUS33746</name>
</gene>
<name>A0A9P0MJT1_ACAOB</name>
<accession>A0A9P0MJT1</accession>
<reference evidence="1" key="1">
    <citation type="submission" date="2022-03" db="EMBL/GenBank/DDBJ databases">
        <authorList>
            <person name="Sayadi A."/>
        </authorList>
    </citation>
    <scope>NUCLEOTIDE SEQUENCE</scope>
</reference>